<dbReference type="InterPro" id="IPR013030">
    <property type="entry name" value="DNA_topo_DNA_db_N_dom2"/>
</dbReference>
<dbReference type="OrthoDB" id="47179at2759"/>
<dbReference type="Pfam" id="PF02919">
    <property type="entry name" value="Topoisom_I_N"/>
    <property type="match status" value="1"/>
</dbReference>
<feature type="domain" description="DNA topoisomerase I eukaryotic-type" evidence="10">
    <location>
        <begin position="244"/>
        <end position="697"/>
    </location>
</feature>
<dbReference type="CDD" id="cd00659">
    <property type="entry name" value="Topo_IB_C"/>
    <property type="match status" value="1"/>
</dbReference>
<reference evidence="11" key="1">
    <citation type="submission" date="2022-07" db="EMBL/GenBank/DDBJ databases">
        <title>Phylogenomic reconstructions and comparative analyses of Kickxellomycotina fungi.</title>
        <authorList>
            <person name="Reynolds N.K."/>
            <person name="Stajich J.E."/>
            <person name="Barry K."/>
            <person name="Grigoriev I.V."/>
            <person name="Crous P."/>
            <person name="Smith M.E."/>
        </authorList>
    </citation>
    <scope>NUCLEOTIDE SEQUENCE</scope>
    <source>
        <strain evidence="11">RSA 861</strain>
    </source>
</reference>
<keyword evidence="12" id="KW-1185">Reference proteome</keyword>
<dbReference type="PRINTS" id="PR00416">
    <property type="entry name" value="EUTPISMRASEI"/>
</dbReference>
<dbReference type="GO" id="GO:0003917">
    <property type="term" value="F:DNA topoisomerase type I (single strand cut, ATP-independent) activity"/>
    <property type="evidence" value="ECO:0007669"/>
    <property type="project" value="UniProtKB-UniRule"/>
</dbReference>
<dbReference type="FunFam" id="3.90.15.10:FF:000002">
    <property type="entry name" value="DNA topoisomerase I"/>
    <property type="match status" value="1"/>
</dbReference>
<dbReference type="GO" id="GO:0006265">
    <property type="term" value="P:DNA topological change"/>
    <property type="evidence" value="ECO:0007669"/>
    <property type="project" value="UniProtKB-UniRule"/>
</dbReference>
<dbReference type="GO" id="GO:0005694">
    <property type="term" value="C:chromosome"/>
    <property type="evidence" value="ECO:0007669"/>
    <property type="project" value="InterPro"/>
</dbReference>
<dbReference type="InterPro" id="IPR013034">
    <property type="entry name" value="DNA_topo_DNA_db_N_dom1"/>
</dbReference>
<evidence type="ECO:0000256" key="2">
    <source>
        <dbReference type="ARBA" id="ARBA00006645"/>
    </source>
</evidence>
<feature type="active site" description="O-(3'-phospho-DNA)-tyrosine intermediate" evidence="6">
    <location>
        <position position="683"/>
    </location>
</feature>
<dbReference type="Proteomes" id="UP001150569">
    <property type="component" value="Unassembled WGS sequence"/>
</dbReference>
<evidence type="ECO:0000256" key="3">
    <source>
        <dbReference type="ARBA" id="ARBA00023029"/>
    </source>
</evidence>
<evidence type="ECO:0000256" key="8">
    <source>
        <dbReference type="SAM" id="Coils"/>
    </source>
</evidence>
<comment type="similarity">
    <text evidence="2 6 7">Belongs to the type IB topoisomerase family.</text>
</comment>
<feature type="coiled-coil region" evidence="8">
    <location>
        <begin position="580"/>
        <end position="607"/>
    </location>
</feature>
<comment type="caution">
    <text evidence="11">The sequence shown here is derived from an EMBL/GenBank/DDBJ whole genome shotgun (WGS) entry which is preliminary data.</text>
</comment>
<dbReference type="InterPro" id="IPR036202">
    <property type="entry name" value="TopoI_DNA-bd_euk_N_sf"/>
</dbReference>
<dbReference type="Gene3D" id="2.170.11.10">
    <property type="entry name" value="DNA Topoisomerase I, domain 2"/>
    <property type="match status" value="1"/>
</dbReference>
<sequence>MKRKASAVKVEATDSSSESDVPLAKKIKKPATPSKKAVAKSPATKTAIKKETANSKATPAKKAKVNKEVAKAEAAQEEGEGDVDEQEYKWWLEQNMDNSVKWKTLSHNGVFFPPEYEPHGVPLVYNGKPVKLVPAVEEVASYFAQMLQTDYMNNPTFLKNFFRDFQAVIREHQPNLLIDDLSKCNFQRIFDHFDRLRERKKSMSKQERDKLKAEKQLIKDRYGVAILDGRKENVGNYNIEPPALFRGRGEHPRTGCLKRRIRPEDVTINIGKEAEVPAPPPGHQWKSVIHDNTVAWLATWKETVNDNTKYVLFAANSSLKGQSDLRKFEKARNLRGCVDKIRRDYMADLKDKVMATRQRATALYLIDKLALRAGNEKGEDEADTVGCCSLRFEHVSLEQPNTLVLDFPGKDSVRYYNAVPVDEQVFKNIRIFKRPPKAVGDPLFDRLNTTQLNKHLNQLMPGLSAKVFRTFNASHTLQEQLKEKTDPNSSVAEKVQAYNRANRAVAELCNHQRAVGKAHDTQMEKLREKVRAQQYQRQRYAQQLADIDPKLKKKRPELFKPEEELTEAWCLDHEQELSRKEREKVEAKFAKDNADRAEKKEALLKKSDLKDRLADIVAKDKLLAKGKLPTIKQFPPMRPGLATPERLIAAMDKITERIKVTQLQMEDKDENKTIALGTSKLNYNDPRITVAWAKANDVPLEKLFAKTLRDKFKWAMDVDADWEF</sequence>
<evidence type="ECO:0000259" key="10">
    <source>
        <dbReference type="SMART" id="SM00435"/>
    </source>
</evidence>
<dbReference type="Pfam" id="PF01028">
    <property type="entry name" value="Topoisom_I"/>
    <property type="match status" value="1"/>
</dbReference>
<dbReference type="InterPro" id="IPR011010">
    <property type="entry name" value="DNA_brk_join_enz"/>
</dbReference>
<keyword evidence="3 6" id="KW-0799">Topoisomerase</keyword>
<feature type="region of interest" description="Disordered" evidence="9">
    <location>
        <begin position="1"/>
        <end position="80"/>
    </location>
</feature>
<protein>
    <recommendedName>
        <fullName evidence="7">DNA topoisomerase I</fullName>
        <ecNumber evidence="7">5.6.2.1</ecNumber>
    </recommendedName>
    <alternativeName>
        <fullName evidence="7">DNA topoisomerase 1</fullName>
    </alternativeName>
</protein>
<dbReference type="AlphaFoldDB" id="A0A9W8DMF9"/>
<dbReference type="GO" id="GO:0006338">
    <property type="term" value="P:chromatin remodeling"/>
    <property type="evidence" value="ECO:0007669"/>
    <property type="project" value="UniProtKB-ARBA"/>
</dbReference>
<dbReference type="PANTHER" id="PTHR10290">
    <property type="entry name" value="DNA TOPOISOMERASE I"/>
    <property type="match status" value="1"/>
</dbReference>
<evidence type="ECO:0000256" key="9">
    <source>
        <dbReference type="SAM" id="MobiDB-lite"/>
    </source>
</evidence>
<proteinExistence type="inferred from homology"/>
<dbReference type="Gene3D" id="1.10.132.10">
    <property type="match status" value="1"/>
</dbReference>
<evidence type="ECO:0000256" key="5">
    <source>
        <dbReference type="ARBA" id="ARBA00023235"/>
    </source>
</evidence>
<evidence type="ECO:0000256" key="1">
    <source>
        <dbReference type="ARBA" id="ARBA00000213"/>
    </source>
</evidence>
<dbReference type="FunFam" id="1.10.10.41:FF:000001">
    <property type="entry name" value="DNA topoisomerase I"/>
    <property type="match status" value="1"/>
</dbReference>
<evidence type="ECO:0000313" key="11">
    <source>
        <dbReference type="EMBL" id="KAJ1910384.1"/>
    </source>
</evidence>
<keyword evidence="4 6" id="KW-0238">DNA-binding</keyword>
<dbReference type="SUPFAM" id="SSF56741">
    <property type="entry name" value="Eukaryotic DNA topoisomerase I, N-terminal DNA-binding fragment"/>
    <property type="match status" value="1"/>
</dbReference>
<dbReference type="InterPro" id="IPR014727">
    <property type="entry name" value="TopoI_cat_a/b-sub_euk"/>
</dbReference>
<dbReference type="PANTHER" id="PTHR10290:SF3">
    <property type="entry name" value="DNA TOPOISOMERASE 1"/>
    <property type="match status" value="1"/>
</dbReference>
<dbReference type="SUPFAM" id="SSF56349">
    <property type="entry name" value="DNA breaking-rejoining enzymes"/>
    <property type="match status" value="1"/>
</dbReference>
<dbReference type="InterPro" id="IPR014711">
    <property type="entry name" value="TopoI_cat_a-hlx-sub_euk"/>
</dbReference>
<accession>A0A9W8DMF9</accession>
<dbReference type="EC" id="5.6.2.1" evidence="7"/>
<comment type="function">
    <text evidence="7">Releases the supercoiling and torsional tension of DNA introduced during the DNA replication and transcription by transiently cleaving and rejoining one strand of the DNA duplex. Introduces a single-strand break via transesterification at the specific target site 5'-[CT]CCTTp site in duplex DNA. The scissile phosphodiester is attacked by the catalytic tyrosine of the enzyme, resulting in the formation of a DNA-(3'-phosphotyrosyl)-enzyme intermediate and the expulsion of a 5'-OH DNA strand. The free DNA strand then undergoes passage around the unbroken strand thus removing DNA supercoils. Finally, in the religation step, the DNA 5'-OH attacks the covalent intermediate to expel the active-site tyrosine and restore the DNA phosphodiester backbone.</text>
</comment>
<dbReference type="EMBL" id="JANBPT010001058">
    <property type="protein sequence ID" value="KAJ1910384.1"/>
    <property type="molecule type" value="Genomic_DNA"/>
</dbReference>
<evidence type="ECO:0000313" key="12">
    <source>
        <dbReference type="Proteomes" id="UP001150569"/>
    </source>
</evidence>
<dbReference type="PROSITE" id="PS52038">
    <property type="entry name" value="TOPO_IB_2"/>
    <property type="match status" value="1"/>
</dbReference>
<dbReference type="InterPro" id="IPR051062">
    <property type="entry name" value="Topoisomerase_IB"/>
</dbReference>
<dbReference type="CDD" id="cd00660">
    <property type="entry name" value="Topoisomer_IB_N"/>
    <property type="match status" value="1"/>
</dbReference>
<evidence type="ECO:0000256" key="6">
    <source>
        <dbReference type="PROSITE-ProRule" id="PRU01382"/>
    </source>
</evidence>
<dbReference type="SMART" id="SM00435">
    <property type="entry name" value="TOPEUc"/>
    <property type="match status" value="1"/>
</dbReference>
<keyword evidence="8" id="KW-0175">Coiled coil</keyword>
<dbReference type="GO" id="GO:0003677">
    <property type="term" value="F:DNA binding"/>
    <property type="evidence" value="ECO:0007669"/>
    <property type="project" value="UniProtKB-UniRule"/>
</dbReference>
<dbReference type="InterPro" id="IPR013500">
    <property type="entry name" value="TopoI_cat_euk"/>
</dbReference>
<dbReference type="Gene3D" id="1.10.10.41">
    <property type="entry name" value="Yeast DNA topoisomerase - domain 1"/>
    <property type="match status" value="1"/>
</dbReference>
<dbReference type="GO" id="GO:0005730">
    <property type="term" value="C:nucleolus"/>
    <property type="evidence" value="ECO:0007669"/>
    <property type="project" value="TreeGrafter"/>
</dbReference>
<dbReference type="InterPro" id="IPR008336">
    <property type="entry name" value="TopoI_DNA-bd_euk"/>
</dbReference>
<organism evidence="11 12">
    <name type="scientific">Tieghemiomyces parasiticus</name>
    <dbReference type="NCBI Taxonomy" id="78921"/>
    <lineage>
        <taxon>Eukaryota</taxon>
        <taxon>Fungi</taxon>
        <taxon>Fungi incertae sedis</taxon>
        <taxon>Zoopagomycota</taxon>
        <taxon>Kickxellomycotina</taxon>
        <taxon>Dimargaritomycetes</taxon>
        <taxon>Dimargaritales</taxon>
        <taxon>Dimargaritaceae</taxon>
        <taxon>Tieghemiomyces</taxon>
    </lineage>
</organism>
<dbReference type="InterPro" id="IPR001631">
    <property type="entry name" value="TopoI"/>
</dbReference>
<evidence type="ECO:0000256" key="7">
    <source>
        <dbReference type="RuleBase" id="RU365101"/>
    </source>
</evidence>
<dbReference type="Pfam" id="PF14370">
    <property type="entry name" value="Topo_C_assoc"/>
    <property type="match status" value="1"/>
</dbReference>
<name>A0A9W8DMF9_9FUNG</name>
<dbReference type="GO" id="GO:0007059">
    <property type="term" value="P:chromosome segregation"/>
    <property type="evidence" value="ECO:0007669"/>
    <property type="project" value="TreeGrafter"/>
</dbReference>
<keyword evidence="5 6" id="KW-0413">Isomerase</keyword>
<dbReference type="FunFam" id="2.170.11.10:FF:000001">
    <property type="entry name" value="DNA topoisomerase I"/>
    <property type="match status" value="1"/>
</dbReference>
<dbReference type="GO" id="GO:0006260">
    <property type="term" value="P:DNA replication"/>
    <property type="evidence" value="ECO:0007669"/>
    <property type="project" value="TreeGrafter"/>
</dbReference>
<dbReference type="Gene3D" id="3.90.15.10">
    <property type="entry name" value="Topoisomerase I, Chain A, domain 3"/>
    <property type="match status" value="1"/>
</dbReference>
<dbReference type="InterPro" id="IPR013499">
    <property type="entry name" value="TopoI_euk"/>
</dbReference>
<comment type="catalytic activity">
    <reaction evidence="1 6 7">
        <text>ATP-independent breakage of single-stranded DNA, followed by passage and rejoining.</text>
        <dbReference type="EC" id="5.6.2.1"/>
    </reaction>
</comment>
<gene>
    <name evidence="11" type="primary">TOP1_1</name>
    <name evidence="11" type="ORF">IWQ60_010688</name>
</gene>
<dbReference type="InterPro" id="IPR025834">
    <property type="entry name" value="TopoI_C_dom"/>
</dbReference>
<evidence type="ECO:0000256" key="4">
    <source>
        <dbReference type="ARBA" id="ARBA00023125"/>
    </source>
</evidence>